<name>A0ABU0URQ6_ACIBI</name>
<evidence type="ECO:0000256" key="1">
    <source>
        <dbReference type="SAM" id="MobiDB-lite"/>
    </source>
</evidence>
<sequence>MKDIFLKMAIGGTTQHFWSNEHERNQTNTTARR</sequence>
<dbReference type="Proteomes" id="UP001233360">
    <property type="component" value="Unassembled WGS sequence"/>
</dbReference>
<proteinExistence type="predicted"/>
<evidence type="ECO:0000313" key="3">
    <source>
        <dbReference type="Proteomes" id="UP001233360"/>
    </source>
</evidence>
<dbReference type="EMBL" id="JAUTBK010000002">
    <property type="protein sequence ID" value="MDQ1207232.1"/>
    <property type="molecule type" value="Genomic_DNA"/>
</dbReference>
<evidence type="ECO:0000313" key="2">
    <source>
        <dbReference type="EMBL" id="MDQ1207232.1"/>
    </source>
</evidence>
<comment type="caution">
    <text evidence="2">The sequence shown here is derived from an EMBL/GenBank/DDBJ whole genome shotgun (WGS) entry which is preliminary data.</text>
</comment>
<feature type="region of interest" description="Disordered" evidence="1">
    <location>
        <begin position="14"/>
        <end position="33"/>
    </location>
</feature>
<accession>A0ABU0URQ6</accession>
<gene>
    <name evidence="2" type="ORF">QE380_000155</name>
</gene>
<reference evidence="2 3" key="1">
    <citation type="submission" date="2023-07" db="EMBL/GenBank/DDBJ databases">
        <title>Functional and genomic diversity of the sorghum phyllosphere microbiome.</title>
        <authorList>
            <person name="Shade A."/>
        </authorList>
    </citation>
    <scope>NUCLEOTIDE SEQUENCE [LARGE SCALE GENOMIC DNA]</scope>
    <source>
        <strain evidence="2 3">SORGH_AS_0887</strain>
    </source>
</reference>
<keyword evidence="3" id="KW-1185">Reference proteome</keyword>
<protein>
    <submittedName>
        <fullName evidence="2">Uncharacterized protein</fullName>
    </submittedName>
</protein>
<organism evidence="2 3">
    <name type="scientific">Acinetobacter baylyi</name>
    <dbReference type="NCBI Taxonomy" id="202950"/>
    <lineage>
        <taxon>Bacteria</taxon>
        <taxon>Pseudomonadati</taxon>
        <taxon>Pseudomonadota</taxon>
        <taxon>Gammaproteobacteria</taxon>
        <taxon>Moraxellales</taxon>
        <taxon>Moraxellaceae</taxon>
        <taxon>Acinetobacter</taxon>
    </lineage>
</organism>